<evidence type="ECO:0000259" key="1">
    <source>
        <dbReference type="PROSITE" id="PS50404"/>
    </source>
</evidence>
<dbReference type="SFLD" id="SFLDG00358">
    <property type="entry name" value="Main_(cytGST)"/>
    <property type="match status" value="1"/>
</dbReference>
<dbReference type="SUPFAM" id="SSF47616">
    <property type="entry name" value="GST C-terminal domain-like"/>
    <property type="match status" value="1"/>
</dbReference>
<dbReference type="Proteomes" id="UP000006383">
    <property type="component" value="Chromosome I"/>
</dbReference>
<evidence type="ECO:0000259" key="2">
    <source>
        <dbReference type="PROSITE" id="PS50405"/>
    </source>
</evidence>
<dbReference type="PROSITE" id="PS50404">
    <property type="entry name" value="GST_NTER"/>
    <property type="match status" value="1"/>
</dbReference>
<accession>A0A0H3ANC6</accession>
<feature type="domain" description="GST N-terminal" evidence="1">
    <location>
        <begin position="78"/>
        <end position="156"/>
    </location>
</feature>
<evidence type="ECO:0000313" key="3">
    <source>
        <dbReference type="EMBL" id="ABQ60190.1"/>
    </source>
</evidence>
<protein>
    <submittedName>
        <fullName evidence="3">Glutathione S-transferase family protein</fullName>
    </submittedName>
</protein>
<dbReference type="PANTHER" id="PTHR43968">
    <property type="match status" value="1"/>
</dbReference>
<evidence type="ECO:0000313" key="4">
    <source>
        <dbReference type="Proteomes" id="UP000006383"/>
    </source>
</evidence>
<name>A0A0H3ANC6_BRUO2</name>
<dbReference type="AlphaFoldDB" id="A0A0H3ANC6"/>
<reference evidence="4" key="1">
    <citation type="journal article" date="2009" name="PLoS ONE">
        <title>Genome degradation in Brucella ovis corresponds with narrowing of its host range and tissue tropism.</title>
        <authorList>
            <person name="Tsolis R.M."/>
            <person name="Seshadri R."/>
            <person name="Santos R.L."/>
            <person name="Sangari F.J."/>
            <person name="Lobo J.M."/>
            <person name="de Jong M.F."/>
            <person name="Ren Q."/>
            <person name="Myers G."/>
            <person name="Brinkac L.M."/>
            <person name="Nelson W.C."/>
            <person name="Deboy R.T."/>
            <person name="Angiuoli S."/>
            <person name="Khouri H."/>
            <person name="Dimitrov G."/>
            <person name="Robinson J.R."/>
            <person name="Mulligan S."/>
            <person name="Walker R.L."/>
            <person name="Elzer P.E."/>
            <person name="Hassan K.A."/>
            <person name="Paulsen I.T."/>
        </authorList>
    </citation>
    <scope>NUCLEOTIDE SEQUENCE [LARGE SCALE GENOMIC DNA]</scope>
    <source>
        <strain evidence="4">ATCC 25840 / 63/290 / NCTC 10512</strain>
    </source>
</reference>
<dbReference type="HOGENOM" id="CLU_011226_11_0_5"/>
<dbReference type="CDD" id="cd00570">
    <property type="entry name" value="GST_N_family"/>
    <property type="match status" value="1"/>
</dbReference>
<sequence>MKTGGPIGAAFFIAPASSQNCTGKASVFMAAWLRAGSNGRKNAGIDPYLFHAFSRHKEFTFLLEMPRIFWRQRIRGTSFMQLYSRPLSPYSAFVRGVLYLKDLPFKPMTLPYPLPADFGTITPLRRVSVLITGSGETLYEGAVIAEYLEDHFPETPLLPGTPRERALIRLLARVSELEVLGPAMKLFILLSKPERDNASIERLFDKMHTGLKVVESRLSDKAYATGDEPTLADCWGLPVRFLMEPLKKLSDRADLLDEFPKFDAYAAKAKQHPVFERIWNEMSDGLKAFMPQLA</sequence>
<keyword evidence="4" id="KW-1185">Reference proteome</keyword>
<gene>
    <name evidence="3" type="ordered locus">BOV_0831</name>
</gene>
<dbReference type="SFLD" id="SFLDS00019">
    <property type="entry name" value="Glutathione_Transferase_(cytos"/>
    <property type="match status" value="1"/>
</dbReference>
<dbReference type="InterPro" id="IPR004045">
    <property type="entry name" value="Glutathione_S-Trfase_N"/>
</dbReference>
<dbReference type="InterPro" id="IPR040079">
    <property type="entry name" value="Glutathione_S-Trfase"/>
</dbReference>
<proteinExistence type="predicted"/>
<dbReference type="GO" id="GO:0005737">
    <property type="term" value="C:cytoplasm"/>
    <property type="evidence" value="ECO:0007669"/>
    <property type="project" value="TreeGrafter"/>
</dbReference>
<dbReference type="InterPro" id="IPR036282">
    <property type="entry name" value="Glutathione-S-Trfase_C_sf"/>
</dbReference>
<dbReference type="Pfam" id="PF13417">
    <property type="entry name" value="GST_N_3"/>
    <property type="match status" value="1"/>
</dbReference>
<dbReference type="KEGG" id="bov:BOV_0831"/>
<dbReference type="InterPro" id="IPR036249">
    <property type="entry name" value="Thioredoxin-like_sf"/>
</dbReference>
<dbReference type="GO" id="GO:0016740">
    <property type="term" value="F:transferase activity"/>
    <property type="evidence" value="ECO:0007669"/>
    <property type="project" value="UniProtKB-KW"/>
</dbReference>
<dbReference type="Pfam" id="PF00043">
    <property type="entry name" value="GST_C"/>
    <property type="match status" value="1"/>
</dbReference>
<dbReference type="CDD" id="cd00299">
    <property type="entry name" value="GST_C_family"/>
    <property type="match status" value="1"/>
</dbReference>
<dbReference type="PROSITE" id="PS50405">
    <property type="entry name" value="GST_CTER"/>
    <property type="match status" value="1"/>
</dbReference>
<dbReference type="InterPro" id="IPR004046">
    <property type="entry name" value="GST_C"/>
</dbReference>
<dbReference type="SUPFAM" id="SSF52833">
    <property type="entry name" value="Thioredoxin-like"/>
    <property type="match status" value="1"/>
</dbReference>
<dbReference type="EMBL" id="CP000708">
    <property type="protein sequence ID" value="ABQ60190.1"/>
    <property type="molecule type" value="Genomic_DNA"/>
</dbReference>
<dbReference type="Gene3D" id="3.40.30.10">
    <property type="entry name" value="Glutaredoxin"/>
    <property type="match status" value="1"/>
</dbReference>
<dbReference type="Gene3D" id="1.20.1050.10">
    <property type="match status" value="1"/>
</dbReference>
<dbReference type="PANTHER" id="PTHR43968:SF6">
    <property type="entry name" value="GLUTATHIONE S-TRANSFERASE OMEGA"/>
    <property type="match status" value="1"/>
</dbReference>
<dbReference type="InterPro" id="IPR010987">
    <property type="entry name" value="Glutathione-S-Trfase_C-like"/>
</dbReference>
<dbReference type="InterPro" id="IPR050983">
    <property type="entry name" value="GST_Omega/HSP26"/>
</dbReference>
<feature type="domain" description="GST C-terminal" evidence="2">
    <location>
        <begin position="161"/>
        <end position="294"/>
    </location>
</feature>
<organism evidence="3 4">
    <name type="scientific">Brucella ovis (strain ATCC 25840 / 63/290 / NCTC 10512)</name>
    <dbReference type="NCBI Taxonomy" id="444178"/>
    <lineage>
        <taxon>Bacteria</taxon>
        <taxon>Pseudomonadati</taxon>
        <taxon>Pseudomonadota</taxon>
        <taxon>Alphaproteobacteria</taxon>
        <taxon>Hyphomicrobiales</taxon>
        <taxon>Brucellaceae</taxon>
        <taxon>Brucella/Ochrobactrum group</taxon>
        <taxon>Brucella</taxon>
    </lineage>
</organism>